<evidence type="ECO:0000313" key="1">
    <source>
        <dbReference type="EnsemblMetazoa" id="MESCA004603-PA"/>
    </source>
</evidence>
<dbReference type="EMBL" id="CAQQ02081638">
    <property type="status" value="NOT_ANNOTATED_CDS"/>
    <property type="molecule type" value="Genomic_DNA"/>
</dbReference>
<keyword evidence="2" id="KW-1185">Reference proteome</keyword>
<organism evidence="1 2">
    <name type="scientific">Megaselia scalaris</name>
    <name type="common">Humpbacked fly</name>
    <name type="synonym">Phora scalaris</name>
    <dbReference type="NCBI Taxonomy" id="36166"/>
    <lineage>
        <taxon>Eukaryota</taxon>
        <taxon>Metazoa</taxon>
        <taxon>Ecdysozoa</taxon>
        <taxon>Arthropoda</taxon>
        <taxon>Hexapoda</taxon>
        <taxon>Insecta</taxon>
        <taxon>Pterygota</taxon>
        <taxon>Neoptera</taxon>
        <taxon>Endopterygota</taxon>
        <taxon>Diptera</taxon>
        <taxon>Brachycera</taxon>
        <taxon>Muscomorpha</taxon>
        <taxon>Platypezoidea</taxon>
        <taxon>Phoridae</taxon>
        <taxon>Megaseliini</taxon>
        <taxon>Megaselia</taxon>
    </lineage>
</organism>
<accession>T1GM35</accession>
<dbReference type="EMBL" id="CAQQ02081637">
    <property type="status" value="NOT_ANNOTATED_CDS"/>
    <property type="molecule type" value="Genomic_DNA"/>
</dbReference>
<dbReference type="EnsemblMetazoa" id="MESCA004603-RA">
    <property type="protein sequence ID" value="MESCA004603-PA"/>
    <property type="gene ID" value="MESCA004603"/>
</dbReference>
<dbReference type="Proteomes" id="UP000015102">
    <property type="component" value="Unassembled WGS sequence"/>
</dbReference>
<dbReference type="HOGENOM" id="CLU_2815366_0_0_1"/>
<evidence type="ECO:0000313" key="2">
    <source>
        <dbReference type="Proteomes" id="UP000015102"/>
    </source>
</evidence>
<dbReference type="EMBL" id="CAQQ02081639">
    <property type="status" value="NOT_ANNOTATED_CDS"/>
    <property type="molecule type" value="Genomic_DNA"/>
</dbReference>
<reference evidence="2" key="1">
    <citation type="submission" date="2013-02" db="EMBL/GenBank/DDBJ databases">
        <authorList>
            <person name="Hughes D."/>
        </authorList>
    </citation>
    <scope>NUCLEOTIDE SEQUENCE</scope>
    <source>
        <strain>Durham</strain>
        <strain evidence="2">NC isolate 2 -- Noor lab</strain>
    </source>
</reference>
<protein>
    <submittedName>
        <fullName evidence="1">Uncharacterized protein</fullName>
    </submittedName>
</protein>
<reference evidence="1" key="2">
    <citation type="submission" date="2015-06" db="UniProtKB">
        <authorList>
            <consortium name="EnsemblMetazoa"/>
        </authorList>
    </citation>
    <scope>IDENTIFICATION</scope>
</reference>
<proteinExistence type="predicted"/>
<name>T1GM35_MEGSC</name>
<dbReference type="AlphaFoldDB" id="T1GM35"/>
<sequence>MRRFISSDLLLAATFRKTLTYPQKLIHSLRKRTSWKNSSPLVAYKWKSVVFFPSELILETAKDGKEN</sequence>